<reference evidence="2 3" key="1">
    <citation type="submission" date="2020-10" db="EMBL/GenBank/DDBJ databases">
        <title>The Coptis chinensis genome and diversification of protoberbering-type alkaloids.</title>
        <authorList>
            <person name="Wang B."/>
            <person name="Shu S."/>
            <person name="Song C."/>
            <person name="Liu Y."/>
        </authorList>
    </citation>
    <scope>NUCLEOTIDE SEQUENCE [LARGE SCALE GENOMIC DNA]</scope>
    <source>
        <strain evidence="2">HL-2020</strain>
        <tissue evidence="2">Leaf</tissue>
    </source>
</reference>
<dbReference type="PANTHER" id="PTHR35275">
    <property type="entry name" value="ZCF37"/>
    <property type="match status" value="1"/>
</dbReference>
<gene>
    <name evidence="2" type="ORF">IFM89_020365</name>
</gene>
<dbReference type="EMBL" id="JADFTS010000006">
    <property type="protein sequence ID" value="KAF9601537.1"/>
    <property type="molecule type" value="Genomic_DNA"/>
</dbReference>
<evidence type="ECO:0000313" key="2">
    <source>
        <dbReference type="EMBL" id="KAF9601537.1"/>
    </source>
</evidence>
<dbReference type="InterPro" id="IPR045880">
    <property type="entry name" value="ZCF37"/>
</dbReference>
<dbReference type="Proteomes" id="UP000631114">
    <property type="component" value="Unassembled WGS sequence"/>
</dbReference>
<sequence length="157" mass="17944">MPKPYGSSRDIKSSSTRRLLRSCIRRCIKSNNDAISLQGLDKFDTVLSDEKKQKIYGQLVSSQEDRPVIAKKEVEPVEQIPKTTYDGKTMNTNIGRWSPCLFFVMVMVAILLFLVIYGKSFAILCTTGSWFLVPTIKSKNLKDYARRLRSKKMDLVI</sequence>
<feature type="transmembrane region" description="Helical" evidence="1">
    <location>
        <begin position="100"/>
        <end position="118"/>
    </location>
</feature>
<keyword evidence="3" id="KW-1185">Reference proteome</keyword>
<accession>A0A835LQV4</accession>
<dbReference type="PANTHER" id="PTHR35275:SF1">
    <property type="entry name" value="OS07G0585900 PROTEIN"/>
    <property type="match status" value="1"/>
</dbReference>
<evidence type="ECO:0000256" key="1">
    <source>
        <dbReference type="SAM" id="Phobius"/>
    </source>
</evidence>
<keyword evidence="1" id="KW-1133">Transmembrane helix</keyword>
<organism evidence="2 3">
    <name type="scientific">Coptis chinensis</name>
    <dbReference type="NCBI Taxonomy" id="261450"/>
    <lineage>
        <taxon>Eukaryota</taxon>
        <taxon>Viridiplantae</taxon>
        <taxon>Streptophyta</taxon>
        <taxon>Embryophyta</taxon>
        <taxon>Tracheophyta</taxon>
        <taxon>Spermatophyta</taxon>
        <taxon>Magnoliopsida</taxon>
        <taxon>Ranunculales</taxon>
        <taxon>Ranunculaceae</taxon>
        <taxon>Coptidoideae</taxon>
        <taxon>Coptis</taxon>
    </lineage>
</organism>
<dbReference type="OrthoDB" id="1932497at2759"/>
<dbReference type="AlphaFoldDB" id="A0A835LQV4"/>
<comment type="caution">
    <text evidence="2">The sequence shown here is derived from an EMBL/GenBank/DDBJ whole genome shotgun (WGS) entry which is preliminary data.</text>
</comment>
<proteinExistence type="predicted"/>
<evidence type="ECO:0000313" key="3">
    <source>
        <dbReference type="Proteomes" id="UP000631114"/>
    </source>
</evidence>
<keyword evidence="1" id="KW-0812">Transmembrane</keyword>
<name>A0A835LQV4_9MAGN</name>
<keyword evidence="1" id="KW-0472">Membrane</keyword>
<protein>
    <submittedName>
        <fullName evidence="2">Uncharacterized protein</fullName>
    </submittedName>
</protein>